<dbReference type="GO" id="GO:0000175">
    <property type="term" value="F:3'-5'-RNA exonuclease activity"/>
    <property type="evidence" value="ECO:0007669"/>
    <property type="project" value="InterPro"/>
</dbReference>
<dbReference type="CDD" id="cd06133">
    <property type="entry name" value="ERI-1_3'hExo_like"/>
    <property type="match status" value="1"/>
</dbReference>
<reference evidence="5" key="1">
    <citation type="submission" date="2019-03" db="EMBL/GenBank/DDBJ databases">
        <title>WGS assembly of Setaria viridis.</title>
        <authorList>
            <person name="Huang P."/>
            <person name="Jenkins J."/>
            <person name="Grimwood J."/>
            <person name="Barry K."/>
            <person name="Healey A."/>
            <person name="Mamidi S."/>
            <person name="Sreedasyam A."/>
            <person name="Shu S."/>
            <person name="Feldman M."/>
            <person name="Wu J."/>
            <person name="Yu Y."/>
            <person name="Chen C."/>
            <person name="Johnson J."/>
            <person name="Rokhsar D."/>
            <person name="Baxter I."/>
            <person name="Schmutz J."/>
            <person name="Brutnell T."/>
            <person name="Kellogg E."/>
        </authorList>
    </citation>
    <scope>NUCLEOTIDE SEQUENCE [LARGE SCALE GENOMIC DNA]</scope>
</reference>
<keyword evidence="6" id="KW-1185">Reference proteome</keyword>
<keyword evidence="2" id="KW-0378">Hydrolase</keyword>
<evidence type="ECO:0000313" key="6">
    <source>
        <dbReference type="Proteomes" id="UP000298652"/>
    </source>
</evidence>
<dbReference type="GO" id="GO:0003676">
    <property type="term" value="F:nucleic acid binding"/>
    <property type="evidence" value="ECO:0007669"/>
    <property type="project" value="InterPro"/>
</dbReference>
<feature type="domain" description="Exonuclease" evidence="4">
    <location>
        <begin position="17"/>
        <end position="183"/>
    </location>
</feature>
<dbReference type="InterPro" id="IPR051274">
    <property type="entry name" value="3-5_Exoribonuclease"/>
</dbReference>
<evidence type="ECO:0000256" key="1">
    <source>
        <dbReference type="ARBA" id="ARBA00022722"/>
    </source>
</evidence>
<dbReference type="PANTHER" id="PTHR23044">
    <property type="entry name" value="3'-5' EXONUCLEASE ERI1-RELATED"/>
    <property type="match status" value="1"/>
</dbReference>
<keyword evidence="1" id="KW-0540">Nuclease</keyword>
<protein>
    <recommendedName>
        <fullName evidence="4">Exonuclease domain-containing protein</fullName>
    </recommendedName>
</protein>
<dbReference type="InterPro" id="IPR012337">
    <property type="entry name" value="RNaseH-like_sf"/>
</dbReference>
<dbReference type="InterPro" id="IPR036397">
    <property type="entry name" value="RNaseH_sf"/>
</dbReference>
<evidence type="ECO:0000313" key="5">
    <source>
        <dbReference type="EMBL" id="TKW31789.1"/>
    </source>
</evidence>
<dbReference type="EMBL" id="CM016553">
    <property type="protein sequence ID" value="TKW31789.1"/>
    <property type="molecule type" value="Genomic_DNA"/>
</dbReference>
<proteinExistence type="predicted"/>
<dbReference type="OMA" id="QKEQPPH"/>
<dbReference type="InterPro" id="IPR013520">
    <property type="entry name" value="Ribonucl_H"/>
</dbReference>
<evidence type="ECO:0000259" key="4">
    <source>
        <dbReference type="SMART" id="SM00479"/>
    </source>
</evidence>
<dbReference type="SUPFAM" id="SSF53098">
    <property type="entry name" value="Ribonuclease H-like"/>
    <property type="match status" value="1"/>
</dbReference>
<dbReference type="SMART" id="SM00479">
    <property type="entry name" value="EXOIII"/>
    <property type="match status" value="1"/>
</dbReference>
<organism evidence="5 6">
    <name type="scientific">Setaria viridis</name>
    <name type="common">Green bristlegrass</name>
    <name type="synonym">Setaria italica subsp. viridis</name>
    <dbReference type="NCBI Taxonomy" id="4556"/>
    <lineage>
        <taxon>Eukaryota</taxon>
        <taxon>Viridiplantae</taxon>
        <taxon>Streptophyta</taxon>
        <taxon>Embryophyta</taxon>
        <taxon>Tracheophyta</taxon>
        <taxon>Spermatophyta</taxon>
        <taxon>Magnoliopsida</taxon>
        <taxon>Liliopsida</taxon>
        <taxon>Poales</taxon>
        <taxon>Poaceae</taxon>
        <taxon>PACMAD clade</taxon>
        <taxon>Panicoideae</taxon>
        <taxon>Panicodae</taxon>
        <taxon>Paniceae</taxon>
        <taxon>Cenchrinae</taxon>
        <taxon>Setaria</taxon>
    </lineage>
</organism>
<sequence length="273" mass="30121">MASASQQQIFRKQEFDYFVMVDFEATCEKDVRVYPQEIIEFPAVLVDAATGDLVFSFRTYVKPRHHPRLTAFCSELTGIQQEQVDGGVDLDQALTMHDAWLTVTGVAKNRLAVGFRKPAYFDRWVNLRIPFEAAIGAGRRNLQEAVLGEKNSVGTWYGRLHCGLDDASNTARLLAELMRRGVTISITGSLAPCPQPEPEPEPQPQLQQHLVAPNRNFSLCVGGVVAAGCCCYCGVAVRGGVATTPGTMERQCFTCGHWTPTFGPMCPFFLWAA</sequence>
<accession>A0A4U6VV24</accession>
<dbReference type="InterPro" id="IPR047201">
    <property type="entry name" value="ERI-1_3'hExo-like"/>
</dbReference>
<evidence type="ECO:0000256" key="2">
    <source>
        <dbReference type="ARBA" id="ARBA00022801"/>
    </source>
</evidence>
<name>A0A4U6VV24_SETVI</name>
<dbReference type="AlphaFoldDB" id="A0A4U6VV24"/>
<dbReference type="Gene3D" id="3.30.420.10">
    <property type="entry name" value="Ribonuclease H-like superfamily/Ribonuclease H"/>
    <property type="match status" value="1"/>
</dbReference>
<dbReference type="PANTHER" id="PTHR23044:SF60">
    <property type="entry name" value="OS01G0618000 PROTEIN"/>
    <property type="match status" value="1"/>
</dbReference>
<dbReference type="Proteomes" id="UP000298652">
    <property type="component" value="Chromosome 2"/>
</dbReference>
<keyword evidence="3" id="KW-0269">Exonuclease</keyword>
<dbReference type="Pfam" id="PF00929">
    <property type="entry name" value="RNase_T"/>
    <property type="match status" value="1"/>
</dbReference>
<gene>
    <name evidence="5" type="ORF">SEVIR_2G129500v2</name>
</gene>
<evidence type="ECO:0000256" key="3">
    <source>
        <dbReference type="ARBA" id="ARBA00022839"/>
    </source>
</evidence>
<dbReference type="Gramene" id="TKW31789">
    <property type="protein sequence ID" value="TKW31789"/>
    <property type="gene ID" value="SEVIR_2G129500v2"/>
</dbReference>